<dbReference type="GO" id="GO:0061630">
    <property type="term" value="F:ubiquitin protein ligase activity"/>
    <property type="evidence" value="ECO:0007669"/>
    <property type="project" value="InterPro"/>
</dbReference>
<dbReference type="InterPro" id="IPR027370">
    <property type="entry name" value="Znf-RING_euk"/>
</dbReference>
<evidence type="ECO:0000259" key="6">
    <source>
        <dbReference type="Pfam" id="PF13445"/>
    </source>
</evidence>
<dbReference type="PIRSF" id="PIRSF023577">
    <property type="entry name" value="ENOS_interacting"/>
    <property type="match status" value="1"/>
</dbReference>
<dbReference type="GO" id="GO:0008270">
    <property type="term" value="F:zinc ion binding"/>
    <property type="evidence" value="ECO:0007669"/>
    <property type="project" value="UniProtKB-KW"/>
</dbReference>
<comment type="subcellular location">
    <subcellularLocation>
        <location evidence="4">Nucleus</location>
    </subcellularLocation>
</comment>
<dbReference type="PANTHER" id="PTHR13063:SF10">
    <property type="entry name" value="NITRIC OXIDE SYNTHASE-INTERACTING PROTEIN"/>
    <property type="match status" value="1"/>
</dbReference>
<evidence type="ECO:0000256" key="1">
    <source>
        <dbReference type="ARBA" id="ARBA00022723"/>
    </source>
</evidence>
<keyword evidence="1" id="KW-0479">Metal-binding</keyword>
<dbReference type="HOGENOM" id="CLU_053742_1_0_1"/>
<dbReference type="InterPro" id="IPR013083">
    <property type="entry name" value="Znf_RING/FYVE/PHD"/>
</dbReference>
<dbReference type="Pfam" id="PF13445">
    <property type="entry name" value="zf-RING_UBOX"/>
    <property type="match status" value="1"/>
</dbReference>
<dbReference type="SUPFAM" id="SSF57850">
    <property type="entry name" value="RING/U-box"/>
    <property type="match status" value="1"/>
</dbReference>
<feature type="coiled-coil region" evidence="5">
    <location>
        <begin position="71"/>
        <end position="98"/>
    </location>
</feature>
<evidence type="ECO:0000256" key="4">
    <source>
        <dbReference type="PIRNR" id="PIRNR023577"/>
    </source>
</evidence>
<dbReference type="AlphaFoldDB" id="A0A0D0VSD6"/>
<dbReference type="Gene3D" id="3.30.40.10">
    <property type="entry name" value="Zinc/RING finger domain, C3HC4 (zinc finger)"/>
    <property type="match status" value="2"/>
</dbReference>
<protein>
    <submittedName>
        <fullName evidence="7">Nitric oxide synthase-interacting protein</fullName>
    </submittedName>
</protein>
<keyword evidence="2" id="KW-0863">Zinc-finger</keyword>
<keyword evidence="5" id="KW-0175">Coiled coil</keyword>
<keyword evidence="3" id="KW-0862">Zinc</keyword>
<evidence type="ECO:0000313" key="7">
    <source>
        <dbReference type="EMBL" id="KIR49976.1"/>
    </source>
</evidence>
<evidence type="ECO:0000256" key="5">
    <source>
        <dbReference type="SAM" id="Coils"/>
    </source>
</evidence>
<sequence>MTRSHAKNNTTQSTLTHYERSLLRKDGAARRIGGDSFKPLDACYLCLSQVTDPVACSKGHIYCRECCLSNLISQKASIEAQKREMERWEERERVEREETKAKARERVIQDFEKGMALGGTAGRGIMRNEDAEKKGEKGVGSQFKLDESIVEKATREAEEKAMKVLEEEQTEARKAKLAAFWLPSLTPEAKMGPMKDIKLQTLCHVGAQPHPISRKTLLPVILTYPPNLKAKPICPSCSKELSNANTSFLLSSRSPLASIDMGGEDGRRKKKQKKDREDPLVCGHVICQVCTDTIVKPQGRCSVCEARIEEEGRIPLGKEGTGFAAAGGAEVRKSVTAFRV</sequence>
<name>A0A0D0VSD6_CRYGA</name>
<dbReference type="GO" id="GO:0005634">
    <property type="term" value="C:nucleus"/>
    <property type="evidence" value="ECO:0007669"/>
    <property type="project" value="UniProtKB-SubCell"/>
</dbReference>
<organism evidence="7">
    <name type="scientific">Cryptococcus bacillisporus CA1280</name>
    <dbReference type="NCBI Taxonomy" id="1296109"/>
    <lineage>
        <taxon>Eukaryota</taxon>
        <taxon>Fungi</taxon>
        <taxon>Dikarya</taxon>
        <taxon>Basidiomycota</taxon>
        <taxon>Agaricomycotina</taxon>
        <taxon>Tremellomycetes</taxon>
        <taxon>Tremellales</taxon>
        <taxon>Cryptococcaceae</taxon>
        <taxon>Cryptococcus</taxon>
        <taxon>Cryptococcus gattii species complex</taxon>
    </lineage>
</organism>
<proteinExistence type="inferred from homology"/>
<feature type="domain" description="Zinc finger RING-type eukaryotic" evidence="6">
    <location>
        <begin position="43"/>
        <end position="71"/>
    </location>
</feature>
<dbReference type="OrthoDB" id="116827at2759"/>
<dbReference type="InterPro" id="IPR016818">
    <property type="entry name" value="NOSIP"/>
</dbReference>
<keyword evidence="4" id="KW-0539">Nucleus</keyword>
<dbReference type="FunFam" id="3.30.40.10:FF:001349">
    <property type="entry name" value="Unplaced genomic scaffold supercont1.2, whole genome shotgun sequence"/>
    <property type="match status" value="1"/>
</dbReference>
<reference evidence="7" key="1">
    <citation type="submission" date="2015-01" db="EMBL/GenBank/DDBJ databases">
        <title>The Genome Sequence of Cryptococcus gattii CA1280.</title>
        <authorList>
            <consortium name="The Broad Institute Genomics Platform"/>
            <person name="Cuomo C."/>
            <person name="Litvintseva A."/>
            <person name="Chen Y."/>
            <person name="Heitman J."/>
            <person name="Sun S."/>
            <person name="Springer D."/>
            <person name="Dromer F."/>
            <person name="Young S."/>
            <person name="Zeng Q."/>
            <person name="Gargeya S."/>
            <person name="Abouelleil A."/>
            <person name="Alvarado L."/>
            <person name="Chapman S.B."/>
            <person name="Gainer-Dewar J."/>
            <person name="Goldberg J."/>
            <person name="Griggs A."/>
            <person name="Gujja S."/>
            <person name="Hansen M."/>
            <person name="Howarth C."/>
            <person name="Imamovic A."/>
            <person name="Larimer J."/>
            <person name="Murphy C."/>
            <person name="Naylor J."/>
            <person name="Pearson M."/>
            <person name="Priest M."/>
            <person name="Roberts A."/>
            <person name="Saif S."/>
            <person name="Shea T."/>
            <person name="Sykes S."/>
            <person name="Wortman J."/>
            <person name="Nusbaum C."/>
            <person name="Birren B."/>
        </authorList>
    </citation>
    <scope>NUCLEOTIDE SEQUENCE [LARGE SCALE GENOMIC DNA]</scope>
    <source>
        <strain evidence="7">CA1280</strain>
    </source>
</reference>
<accession>A0A0D0VSD6</accession>
<gene>
    <name evidence="7" type="ORF">I312_01070</name>
</gene>
<evidence type="ECO:0000256" key="3">
    <source>
        <dbReference type="ARBA" id="ARBA00022833"/>
    </source>
</evidence>
<dbReference type="PANTHER" id="PTHR13063">
    <property type="entry name" value="ENOS INTERACTING PROTEIN"/>
    <property type="match status" value="1"/>
</dbReference>
<dbReference type="EMBL" id="KN847974">
    <property type="protein sequence ID" value="KIR49976.1"/>
    <property type="molecule type" value="Genomic_DNA"/>
</dbReference>
<comment type="similarity">
    <text evidence="4">Belongs to the NOSIP family.</text>
</comment>
<evidence type="ECO:0000256" key="2">
    <source>
        <dbReference type="ARBA" id="ARBA00022771"/>
    </source>
</evidence>